<organism evidence="2 3">
    <name type="scientific">Phyllobacterium endophyticum</name>
    <dbReference type="NCBI Taxonomy" id="1149773"/>
    <lineage>
        <taxon>Bacteria</taxon>
        <taxon>Pseudomonadati</taxon>
        <taxon>Pseudomonadota</taxon>
        <taxon>Alphaproteobacteria</taxon>
        <taxon>Hyphomicrobiales</taxon>
        <taxon>Phyllobacteriaceae</taxon>
        <taxon>Phyllobacterium</taxon>
    </lineage>
</organism>
<accession>A0A2P7B020</accession>
<gene>
    <name evidence="2" type="ORF">CU100_03400</name>
</gene>
<proteinExistence type="predicted"/>
<sequence length="72" mass="7893">MAQASKKHFGKGSQGKGSGEGAMTEVPEDTIPENMVLSNRDKAQHSRERGADGKQIQTEQYHDHAANRLNDD</sequence>
<dbReference type="Proteomes" id="UP000241158">
    <property type="component" value="Unassembled WGS sequence"/>
</dbReference>
<protein>
    <submittedName>
        <fullName evidence="2">Uncharacterized protein</fullName>
    </submittedName>
</protein>
<dbReference type="AlphaFoldDB" id="A0A2P7B020"/>
<feature type="compositionally biased region" description="Basic and acidic residues" evidence="1">
    <location>
        <begin position="39"/>
        <end position="52"/>
    </location>
</feature>
<comment type="caution">
    <text evidence="2">The sequence shown here is derived from an EMBL/GenBank/DDBJ whole genome shotgun (WGS) entry which is preliminary data.</text>
</comment>
<name>A0A2P7B020_9HYPH</name>
<evidence type="ECO:0000313" key="2">
    <source>
        <dbReference type="EMBL" id="PSH59818.1"/>
    </source>
</evidence>
<dbReference type="OrthoDB" id="8281596at2"/>
<feature type="compositionally biased region" description="Basic and acidic residues" evidence="1">
    <location>
        <begin position="60"/>
        <end position="72"/>
    </location>
</feature>
<feature type="compositionally biased region" description="Basic residues" evidence="1">
    <location>
        <begin position="1"/>
        <end position="10"/>
    </location>
</feature>
<evidence type="ECO:0000256" key="1">
    <source>
        <dbReference type="SAM" id="MobiDB-lite"/>
    </source>
</evidence>
<dbReference type="EMBL" id="PGGN01000001">
    <property type="protein sequence ID" value="PSH59818.1"/>
    <property type="molecule type" value="Genomic_DNA"/>
</dbReference>
<reference evidence="3" key="1">
    <citation type="submission" date="2017-11" db="EMBL/GenBank/DDBJ databases">
        <authorList>
            <person name="Kuznetsova I."/>
            <person name="Sazanova A."/>
            <person name="Chirak E."/>
            <person name="Safronova V."/>
            <person name="Willems A."/>
        </authorList>
    </citation>
    <scope>NUCLEOTIDE SEQUENCE [LARGE SCALE GENOMIC DNA]</scope>
    <source>
        <strain evidence="3">PEPV15</strain>
    </source>
</reference>
<feature type="region of interest" description="Disordered" evidence="1">
    <location>
        <begin position="1"/>
        <end position="72"/>
    </location>
</feature>
<dbReference type="RefSeq" id="WP_106715122.1">
    <property type="nucleotide sequence ID" value="NZ_JACHXT010000002.1"/>
</dbReference>
<evidence type="ECO:0000313" key="3">
    <source>
        <dbReference type="Proteomes" id="UP000241158"/>
    </source>
</evidence>
<keyword evidence="3" id="KW-1185">Reference proteome</keyword>